<feature type="binding site" evidence="6">
    <location>
        <position position="97"/>
    </location>
    <ligand>
        <name>(6S)-NADPHX</name>
        <dbReference type="ChEBI" id="CHEBI:64076"/>
    </ligand>
</feature>
<comment type="similarity">
    <text evidence="6">Belongs to the NnrD/CARKD family.</text>
</comment>
<comment type="subunit">
    <text evidence="6">Homotetramer.</text>
</comment>
<accession>A0ABU5VX66</accession>
<reference evidence="8 9" key="1">
    <citation type="submission" date="2023-11" db="EMBL/GenBank/DDBJ databases">
        <title>A Novel Polar Bacteriovorax (B. antarcticus) Isolated from the Biocrust in Antarctica.</title>
        <authorList>
            <person name="Mun W."/>
            <person name="Choi S.Y."/>
            <person name="Mitchell R.J."/>
        </authorList>
    </citation>
    <scope>NUCLEOTIDE SEQUENCE [LARGE SCALE GENOMIC DNA]</scope>
    <source>
        <strain evidence="8 9">PP10</strain>
    </source>
</reference>
<dbReference type="InterPro" id="IPR000631">
    <property type="entry name" value="CARKD"/>
</dbReference>
<keyword evidence="4 6" id="KW-0520">NAD</keyword>
<evidence type="ECO:0000256" key="1">
    <source>
        <dbReference type="ARBA" id="ARBA00022741"/>
    </source>
</evidence>
<feature type="binding site" evidence="6">
    <location>
        <position position="146"/>
    </location>
    <ligand>
        <name>(6S)-NADPHX</name>
        <dbReference type="ChEBI" id="CHEBI:64076"/>
    </ligand>
</feature>
<feature type="binding site" evidence="6">
    <location>
        <position position="211"/>
    </location>
    <ligand>
        <name>AMP</name>
        <dbReference type="ChEBI" id="CHEBI:456215"/>
    </ligand>
</feature>
<protein>
    <recommendedName>
        <fullName evidence="6">ADP-dependent (S)-NAD(P)H-hydrate dehydratase</fullName>
        <ecNumber evidence="6">4.2.1.136</ecNumber>
    </recommendedName>
    <alternativeName>
        <fullName evidence="6">ADP-dependent NAD(P)HX dehydratase</fullName>
    </alternativeName>
</protein>
<sequence>MIIKIDSKDAKNLIPKRSKLSSKIDGGKVLIVAGGAGLHGAGILSALAATRSGAGYTHLMTDLVKYPWVKFPDFILHKFSLTELKKNSKDVIAMGPGLGTAESKKKLLRFLIKSKIEKVVLDADALTMLSTMKVKQLPSTWILTPHEGELARLLGVTSTSVKKKRVEHLIMAQKKFGCVVLLKGAESLISDGKRIQKVSNGTVALAKAGTGDVLLGMIAAFYAQGLNQVEATVLGTFIHGQASADWMKKGNDHLSLRPMDLIEQIPKTIFKLRGNVVKV</sequence>
<organism evidence="8 9">
    <name type="scientific">Bacteriovorax antarcticus</name>
    <dbReference type="NCBI Taxonomy" id="3088717"/>
    <lineage>
        <taxon>Bacteria</taxon>
        <taxon>Pseudomonadati</taxon>
        <taxon>Bdellovibrionota</taxon>
        <taxon>Bacteriovoracia</taxon>
        <taxon>Bacteriovoracales</taxon>
        <taxon>Bacteriovoracaceae</taxon>
        <taxon>Bacteriovorax</taxon>
    </lineage>
</organism>
<evidence type="ECO:0000256" key="5">
    <source>
        <dbReference type="ARBA" id="ARBA00023239"/>
    </source>
</evidence>
<dbReference type="Proteomes" id="UP001302274">
    <property type="component" value="Unassembled WGS sequence"/>
</dbReference>
<comment type="catalytic activity">
    <reaction evidence="6">
        <text>(6S)-NADPHX + ADP = AMP + phosphate + NADPH + H(+)</text>
        <dbReference type="Rhea" id="RHEA:32235"/>
        <dbReference type="ChEBI" id="CHEBI:15378"/>
        <dbReference type="ChEBI" id="CHEBI:43474"/>
        <dbReference type="ChEBI" id="CHEBI:57783"/>
        <dbReference type="ChEBI" id="CHEBI:64076"/>
        <dbReference type="ChEBI" id="CHEBI:456215"/>
        <dbReference type="ChEBI" id="CHEBI:456216"/>
        <dbReference type="EC" id="4.2.1.136"/>
    </reaction>
</comment>
<feature type="binding site" evidence="6">
    <location>
        <begin position="183"/>
        <end position="187"/>
    </location>
    <ligand>
        <name>AMP</name>
        <dbReference type="ChEBI" id="CHEBI:456215"/>
    </ligand>
</feature>
<dbReference type="EMBL" id="JAYGJQ010000002">
    <property type="protein sequence ID" value="MEA9357652.1"/>
    <property type="molecule type" value="Genomic_DNA"/>
</dbReference>
<dbReference type="NCBIfam" id="TIGR00196">
    <property type="entry name" value="yjeF_cterm"/>
    <property type="match status" value="1"/>
</dbReference>
<feature type="binding site" evidence="6">
    <location>
        <position position="212"/>
    </location>
    <ligand>
        <name>(6S)-NADPHX</name>
        <dbReference type="ChEBI" id="CHEBI:64076"/>
    </ligand>
</feature>
<dbReference type="PANTHER" id="PTHR12592:SF0">
    <property type="entry name" value="ATP-DEPENDENT (S)-NAD(P)H-HYDRATE DEHYDRATASE"/>
    <property type="match status" value="1"/>
</dbReference>
<evidence type="ECO:0000313" key="8">
    <source>
        <dbReference type="EMBL" id="MEA9357652.1"/>
    </source>
</evidence>
<proteinExistence type="inferred from homology"/>
<dbReference type="RefSeq" id="WP_323577744.1">
    <property type="nucleotide sequence ID" value="NZ_JAYGJQ010000002.1"/>
</dbReference>
<comment type="function">
    <text evidence="6">Catalyzes the dehydration of the S-form of NAD(P)HX at the expense of ADP, which is converted to AMP. Together with NAD(P)HX epimerase, which catalyzes the epimerization of the S- and R-forms, the enzyme allows the repair of both epimers of NAD(P)HX, a damaged form of NAD(P)H that is a result of enzymatic or heat-dependent hydration.</text>
</comment>
<dbReference type="HAMAP" id="MF_01965">
    <property type="entry name" value="NADHX_dehydratase"/>
    <property type="match status" value="1"/>
</dbReference>
<keyword evidence="1 6" id="KW-0547">Nucleotide-binding</keyword>
<keyword evidence="9" id="KW-1185">Reference proteome</keyword>
<evidence type="ECO:0000256" key="6">
    <source>
        <dbReference type="HAMAP-Rule" id="MF_01965"/>
    </source>
</evidence>
<dbReference type="EC" id="4.2.1.136" evidence="6"/>
<evidence type="ECO:0000259" key="7">
    <source>
        <dbReference type="PROSITE" id="PS51383"/>
    </source>
</evidence>
<dbReference type="SUPFAM" id="SSF53613">
    <property type="entry name" value="Ribokinase-like"/>
    <property type="match status" value="1"/>
</dbReference>
<evidence type="ECO:0000313" key="9">
    <source>
        <dbReference type="Proteomes" id="UP001302274"/>
    </source>
</evidence>
<comment type="catalytic activity">
    <reaction evidence="6">
        <text>(6S)-NADHX + ADP = AMP + phosphate + NADH + H(+)</text>
        <dbReference type="Rhea" id="RHEA:32223"/>
        <dbReference type="ChEBI" id="CHEBI:15378"/>
        <dbReference type="ChEBI" id="CHEBI:43474"/>
        <dbReference type="ChEBI" id="CHEBI:57945"/>
        <dbReference type="ChEBI" id="CHEBI:64074"/>
        <dbReference type="ChEBI" id="CHEBI:456215"/>
        <dbReference type="ChEBI" id="CHEBI:456216"/>
        <dbReference type="EC" id="4.2.1.136"/>
    </reaction>
</comment>
<evidence type="ECO:0000256" key="4">
    <source>
        <dbReference type="ARBA" id="ARBA00023027"/>
    </source>
</evidence>
<keyword evidence="2 6" id="KW-0067">ATP-binding</keyword>
<gene>
    <name evidence="6" type="primary">nnrD</name>
    <name evidence="8" type="ORF">SHI21_15590</name>
</gene>
<evidence type="ECO:0000256" key="3">
    <source>
        <dbReference type="ARBA" id="ARBA00022857"/>
    </source>
</evidence>
<keyword evidence="5 6" id="KW-0456">Lyase</keyword>
<name>A0ABU5VX66_9BACT</name>
<dbReference type="CDD" id="cd01171">
    <property type="entry name" value="YXKO-related"/>
    <property type="match status" value="1"/>
</dbReference>
<dbReference type="Pfam" id="PF01256">
    <property type="entry name" value="Carb_kinase"/>
    <property type="match status" value="1"/>
</dbReference>
<dbReference type="Gene3D" id="3.40.1190.20">
    <property type="match status" value="1"/>
</dbReference>
<comment type="caution">
    <text evidence="8">The sequence shown here is derived from an EMBL/GenBank/DDBJ whole genome shotgun (WGS) entry which is preliminary data.</text>
</comment>
<evidence type="ECO:0000256" key="2">
    <source>
        <dbReference type="ARBA" id="ARBA00022840"/>
    </source>
</evidence>
<comment type="cofactor">
    <cofactor evidence="6">
        <name>Mg(2+)</name>
        <dbReference type="ChEBI" id="CHEBI:18420"/>
    </cofactor>
</comment>
<dbReference type="InterPro" id="IPR029056">
    <property type="entry name" value="Ribokinase-like"/>
</dbReference>
<dbReference type="PANTHER" id="PTHR12592">
    <property type="entry name" value="ATP-DEPENDENT (S)-NAD(P)H-HYDRATE DEHYDRATASE FAMILY MEMBER"/>
    <property type="match status" value="1"/>
</dbReference>
<dbReference type="PROSITE" id="PS51383">
    <property type="entry name" value="YJEF_C_3"/>
    <property type="match status" value="1"/>
</dbReference>
<feature type="binding site" evidence="6">
    <location>
        <position position="41"/>
    </location>
    <ligand>
        <name>(6S)-NADPHX</name>
        <dbReference type="ChEBI" id="CHEBI:64076"/>
    </ligand>
</feature>
<keyword evidence="3 6" id="KW-0521">NADP</keyword>
<feature type="domain" description="YjeF C-terminal" evidence="7">
    <location>
        <begin position="6"/>
        <end position="272"/>
    </location>
</feature>